<feature type="domain" description="DUF3887" evidence="1">
    <location>
        <begin position="2"/>
        <end position="73"/>
    </location>
</feature>
<comment type="caution">
    <text evidence="2">The sequence shown here is derived from an EMBL/GenBank/DDBJ whole genome shotgun (WGS) entry which is preliminary data.</text>
</comment>
<reference evidence="2" key="2">
    <citation type="submission" date="2021-09" db="EMBL/GenBank/DDBJ databases">
        <authorList>
            <person name="Gilroy R."/>
        </authorList>
    </citation>
    <scope>NUCLEOTIDE SEQUENCE</scope>
    <source>
        <strain evidence="2">7318</strain>
    </source>
</reference>
<reference evidence="2" key="1">
    <citation type="journal article" date="2021" name="PeerJ">
        <title>Extensive microbial diversity within the chicken gut microbiome revealed by metagenomics and culture.</title>
        <authorList>
            <person name="Gilroy R."/>
            <person name="Ravi A."/>
            <person name="Getino M."/>
            <person name="Pursley I."/>
            <person name="Horton D.L."/>
            <person name="Alikhan N.F."/>
            <person name="Baker D."/>
            <person name="Gharbi K."/>
            <person name="Hall N."/>
            <person name="Watson M."/>
            <person name="Adriaenssens E.M."/>
            <person name="Foster-Nyarko E."/>
            <person name="Jarju S."/>
            <person name="Secka A."/>
            <person name="Antonio M."/>
            <person name="Oren A."/>
            <person name="Chaudhuri R.R."/>
            <person name="La Ragione R."/>
            <person name="Hildebrand F."/>
            <person name="Pallen M.J."/>
        </authorList>
    </citation>
    <scope>NUCLEOTIDE SEQUENCE</scope>
    <source>
        <strain evidence="2">7318</strain>
    </source>
</reference>
<gene>
    <name evidence="2" type="ORF">K8V65_01550</name>
</gene>
<feature type="non-terminal residue" evidence="2">
    <location>
        <position position="1"/>
    </location>
</feature>
<evidence type="ECO:0000313" key="2">
    <source>
        <dbReference type="EMBL" id="HJF84339.1"/>
    </source>
</evidence>
<evidence type="ECO:0000313" key="3">
    <source>
        <dbReference type="Proteomes" id="UP000780768"/>
    </source>
</evidence>
<accession>A0A921HMH3</accession>
<name>A0A921HMH3_9FIRM</name>
<protein>
    <submittedName>
        <fullName evidence="2">DUF3887 domain-containing protein</fullName>
    </submittedName>
</protein>
<evidence type="ECO:0000259" key="1">
    <source>
        <dbReference type="Pfam" id="PF13026"/>
    </source>
</evidence>
<dbReference type="Gene3D" id="3.10.450.590">
    <property type="match status" value="1"/>
</dbReference>
<dbReference type="AlphaFoldDB" id="A0A921HMH3"/>
<proteinExistence type="predicted"/>
<sequence>DFADSLKNTVTEQAYSKLQRDVKVQMGTLTEAKFYSYQRFDQGDRVTYIASFDNANLVAIVFSFDKDLKLVNFALTPMQQQNSQAAAE</sequence>
<dbReference type="Pfam" id="PF13026">
    <property type="entry name" value="DUF3887"/>
    <property type="match status" value="1"/>
</dbReference>
<dbReference type="EMBL" id="DYVR01000046">
    <property type="protein sequence ID" value="HJF84339.1"/>
    <property type="molecule type" value="Genomic_DNA"/>
</dbReference>
<dbReference type="InterPro" id="IPR024981">
    <property type="entry name" value="DUF3887"/>
</dbReference>
<organism evidence="2 3">
    <name type="scientific">Megamonas hypermegale</name>
    <dbReference type="NCBI Taxonomy" id="158847"/>
    <lineage>
        <taxon>Bacteria</taxon>
        <taxon>Bacillati</taxon>
        <taxon>Bacillota</taxon>
        <taxon>Negativicutes</taxon>
        <taxon>Selenomonadales</taxon>
        <taxon>Selenomonadaceae</taxon>
        <taxon>Megamonas</taxon>
    </lineage>
</organism>
<dbReference type="Proteomes" id="UP000780768">
    <property type="component" value="Unassembled WGS sequence"/>
</dbReference>